<evidence type="ECO:0000313" key="1">
    <source>
        <dbReference type="EMBL" id="KHN79133.1"/>
    </source>
</evidence>
<feature type="non-terminal residue" evidence="1">
    <location>
        <position position="1"/>
    </location>
</feature>
<name>A0A0B2VCA5_TOXCA</name>
<dbReference type="EMBL" id="JPKZ01001947">
    <property type="protein sequence ID" value="KHN79133.1"/>
    <property type="molecule type" value="Genomic_DNA"/>
</dbReference>
<reference evidence="1 2" key="1">
    <citation type="submission" date="2014-11" db="EMBL/GenBank/DDBJ databases">
        <title>Genetic blueprint of the zoonotic pathogen Toxocara canis.</title>
        <authorList>
            <person name="Zhu X.-Q."/>
            <person name="Korhonen P.K."/>
            <person name="Cai H."/>
            <person name="Young N.D."/>
            <person name="Nejsum P."/>
            <person name="von Samson-Himmelstjerna G."/>
            <person name="Boag P.R."/>
            <person name="Tan P."/>
            <person name="Li Q."/>
            <person name="Min J."/>
            <person name="Yang Y."/>
            <person name="Wang X."/>
            <person name="Fang X."/>
            <person name="Hall R.S."/>
            <person name="Hofmann A."/>
            <person name="Sternberg P.W."/>
            <person name="Jex A.R."/>
            <person name="Gasser R.B."/>
        </authorList>
    </citation>
    <scope>NUCLEOTIDE SEQUENCE [LARGE SCALE GENOMIC DNA]</scope>
    <source>
        <strain evidence="1">PN_DK_2014</strain>
    </source>
</reference>
<evidence type="ECO:0000313" key="2">
    <source>
        <dbReference type="Proteomes" id="UP000031036"/>
    </source>
</evidence>
<accession>A0A0B2VCA5</accession>
<dbReference type="AlphaFoldDB" id="A0A0B2VCA5"/>
<proteinExistence type="predicted"/>
<organism evidence="1 2">
    <name type="scientific">Toxocara canis</name>
    <name type="common">Canine roundworm</name>
    <dbReference type="NCBI Taxonomy" id="6265"/>
    <lineage>
        <taxon>Eukaryota</taxon>
        <taxon>Metazoa</taxon>
        <taxon>Ecdysozoa</taxon>
        <taxon>Nematoda</taxon>
        <taxon>Chromadorea</taxon>
        <taxon>Rhabditida</taxon>
        <taxon>Spirurina</taxon>
        <taxon>Ascaridomorpha</taxon>
        <taxon>Ascaridoidea</taxon>
        <taxon>Toxocaridae</taxon>
        <taxon>Toxocara</taxon>
    </lineage>
</organism>
<keyword evidence="2" id="KW-1185">Reference proteome</keyword>
<gene>
    <name evidence="1" type="ORF">Tcan_00822</name>
</gene>
<feature type="non-terminal residue" evidence="1">
    <location>
        <position position="101"/>
    </location>
</feature>
<dbReference type="Proteomes" id="UP000031036">
    <property type="component" value="Unassembled WGS sequence"/>
</dbReference>
<comment type="caution">
    <text evidence="1">The sequence shown here is derived from an EMBL/GenBank/DDBJ whole genome shotgun (WGS) entry which is preliminary data.</text>
</comment>
<sequence length="101" mass="11925">KYRTKPNSNSIKTNKYFYLLAPFILQSKCAGTIITNQRRSILDGKWERKPSSPTSRTITIKMRFWWPLGNKFASQPRPHFTRHYITNPHQGIEKKLPHKKA</sequence>
<protein>
    <submittedName>
        <fullName evidence="1">Uncharacterized protein</fullName>
    </submittedName>
</protein>